<organism evidence="2 3">
    <name type="scientific">Caloramator proteoclasticus DSM 10124</name>
    <dbReference type="NCBI Taxonomy" id="1121262"/>
    <lineage>
        <taxon>Bacteria</taxon>
        <taxon>Bacillati</taxon>
        <taxon>Bacillota</taxon>
        <taxon>Clostridia</taxon>
        <taxon>Eubacteriales</taxon>
        <taxon>Clostridiaceae</taxon>
        <taxon>Caloramator</taxon>
    </lineage>
</organism>
<name>A0A1M5AP22_9CLOT</name>
<dbReference type="GO" id="GO:0004722">
    <property type="term" value="F:protein serine/threonine phosphatase activity"/>
    <property type="evidence" value="ECO:0007669"/>
    <property type="project" value="InterPro"/>
</dbReference>
<dbReference type="InterPro" id="IPR036457">
    <property type="entry name" value="PPM-type-like_dom_sf"/>
</dbReference>
<dbReference type="SMART" id="SM00332">
    <property type="entry name" value="PP2Cc"/>
    <property type="match status" value="1"/>
</dbReference>
<protein>
    <submittedName>
        <fullName evidence="2">Protein phosphatase</fullName>
    </submittedName>
</protein>
<feature type="domain" description="PPM-type phosphatase" evidence="1">
    <location>
        <begin position="3"/>
        <end position="236"/>
    </location>
</feature>
<dbReference type="RefSeq" id="WP_027307419.1">
    <property type="nucleotide sequence ID" value="NZ_FQVG01000055.1"/>
</dbReference>
<gene>
    <name evidence="2" type="ORF">SAMN02746091_02251</name>
</gene>
<accession>A0A1M5AP22</accession>
<proteinExistence type="predicted"/>
<dbReference type="SMART" id="SM00331">
    <property type="entry name" value="PP2C_SIG"/>
    <property type="match status" value="1"/>
</dbReference>
<dbReference type="InterPro" id="IPR015655">
    <property type="entry name" value="PP2C"/>
</dbReference>
<sequence length="240" mass="26921">MYIFCKTDIGKKRELNEDYVLVFKSPNYSLMIVADGMGGHNGGEVASEIASTTIKEYIFNNFSKTEDKLELVRDAIVYANSVVYKISKENDNLRGMGTTITCCLLLDKRAIIGHVGDSRAYRITDDYIIKVTEDHSFVQQLINKGTITKEEAVNHPQKNLITRAIGVDEYVMVDIVDFELKDNEIILLCTDGLTNYISEEEIKEIVLKEKDPIKTLIDTANERGGADNISVIVAQKEVGK</sequence>
<dbReference type="CDD" id="cd00143">
    <property type="entry name" value="PP2Cc"/>
    <property type="match status" value="1"/>
</dbReference>
<dbReference type="PANTHER" id="PTHR47992">
    <property type="entry name" value="PROTEIN PHOSPHATASE"/>
    <property type="match status" value="1"/>
</dbReference>
<dbReference type="NCBIfam" id="NF033484">
    <property type="entry name" value="Stp1_PP2C_phos"/>
    <property type="match status" value="1"/>
</dbReference>
<dbReference type="Pfam" id="PF13672">
    <property type="entry name" value="PP2C_2"/>
    <property type="match status" value="1"/>
</dbReference>
<evidence type="ECO:0000313" key="3">
    <source>
        <dbReference type="Proteomes" id="UP000184423"/>
    </source>
</evidence>
<dbReference type="PROSITE" id="PS51746">
    <property type="entry name" value="PPM_2"/>
    <property type="match status" value="1"/>
</dbReference>
<dbReference type="InterPro" id="IPR001932">
    <property type="entry name" value="PPM-type_phosphatase-like_dom"/>
</dbReference>
<dbReference type="EMBL" id="FQVG01000055">
    <property type="protein sequence ID" value="SHF31916.1"/>
    <property type="molecule type" value="Genomic_DNA"/>
</dbReference>
<evidence type="ECO:0000313" key="2">
    <source>
        <dbReference type="EMBL" id="SHF31916.1"/>
    </source>
</evidence>
<dbReference type="SUPFAM" id="SSF81606">
    <property type="entry name" value="PP2C-like"/>
    <property type="match status" value="1"/>
</dbReference>
<evidence type="ECO:0000259" key="1">
    <source>
        <dbReference type="PROSITE" id="PS51746"/>
    </source>
</evidence>
<dbReference type="AlphaFoldDB" id="A0A1M5AP22"/>
<reference evidence="3" key="1">
    <citation type="submission" date="2016-11" db="EMBL/GenBank/DDBJ databases">
        <authorList>
            <person name="Varghese N."/>
            <person name="Submissions S."/>
        </authorList>
    </citation>
    <scope>NUCLEOTIDE SEQUENCE [LARGE SCALE GENOMIC DNA]</scope>
    <source>
        <strain evidence="3">DSM 10124</strain>
    </source>
</reference>
<dbReference type="Gene3D" id="3.60.40.10">
    <property type="entry name" value="PPM-type phosphatase domain"/>
    <property type="match status" value="1"/>
</dbReference>
<keyword evidence="3" id="KW-1185">Reference proteome</keyword>
<dbReference type="Proteomes" id="UP000184423">
    <property type="component" value="Unassembled WGS sequence"/>
</dbReference>